<evidence type="ECO:0000256" key="1">
    <source>
        <dbReference type="ARBA" id="ARBA00004514"/>
    </source>
</evidence>
<comment type="subcellular location">
    <subcellularLocation>
        <location evidence="1">Cytoplasm</location>
        <location evidence="1">Cytosol</location>
    </subcellularLocation>
</comment>
<evidence type="ECO:0000256" key="3">
    <source>
        <dbReference type="ARBA" id="ARBA00022795"/>
    </source>
</evidence>
<protein>
    <recommendedName>
        <fullName evidence="7">Flagellar protein FliT</fullName>
    </recommendedName>
</protein>
<evidence type="ECO:0000256" key="2">
    <source>
        <dbReference type="ARBA" id="ARBA00022490"/>
    </source>
</evidence>
<proteinExistence type="inferred from homology"/>
<dbReference type="EMBL" id="BJXW01000003">
    <property type="protein sequence ID" value="GEN29907.1"/>
    <property type="molecule type" value="Genomic_DNA"/>
</dbReference>
<evidence type="ECO:0000256" key="7">
    <source>
        <dbReference type="ARBA" id="ARBA00093797"/>
    </source>
</evidence>
<evidence type="ECO:0000313" key="9">
    <source>
        <dbReference type="EMBL" id="GEN29907.1"/>
    </source>
</evidence>
<dbReference type="OrthoDB" id="2353131at2"/>
<organism evidence="9 10">
    <name type="scientific">Cerasibacillus quisquiliarum</name>
    <dbReference type="NCBI Taxonomy" id="227865"/>
    <lineage>
        <taxon>Bacteria</taxon>
        <taxon>Bacillati</taxon>
        <taxon>Bacillota</taxon>
        <taxon>Bacilli</taxon>
        <taxon>Bacillales</taxon>
        <taxon>Bacillaceae</taxon>
        <taxon>Cerasibacillus</taxon>
    </lineage>
</organism>
<gene>
    <name evidence="9" type="ORF">CQU01_01450</name>
</gene>
<dbReference type="Proteomes" id="UP000321491">
    <property type="component" value="Unassembled WGS sequence"/>
</dbReference>
<evidence type="ECO:0000256" key="4">
    <source>
        <dbReference type="ARBA" id="ARBA00023186"/>
    </source>
</evidence>
<keyword evidence="3" id="KW-1005">Bacterial flagellum biogenesis</keyword>
<reference evidence="9 10" key="1">
    <citation type="submission" date="2019-07" db="EMBL/GenBank/DDBJ databases">
        <title>Whole genome shotgun sequence of Cerasibacillus quisquiliarum NBRC 102429.</title>
        <authorList>
            <person name="Hosoyama A."/>
            <person name="Uohara A."/>
            <person name="Ohji S."/>
            <person name="Ichikawa N."/>
        </authorList>
    </citation>
    <scope>NUCLEOTIDE SEQUENCE [LARGE SCALE GENOMIC DNA]</scope>
    <source>
        <strain evidence="9 10">NBRC 102429</strain>
    </source>
</reference>
<dbReference type="AlphaFoldDB" id="A0A511UTI4"/>
<accession>A0A511UTI4</accession>
<evidence type="ECO:0000256" key="8">
    <source>
        <dbReference type="SAM" id="MobiDB-lite"/>
    </source>
</evidence>
<feature type="region of interest" description="Disordered" evidence="8">
    <location>
        <begin position="88"/>
        <end position="116"/>
    </location>
</feature>
<keyword evidence="2" id="KW-0963">Cytoplasm</keyword>
<name>A0A511UTI4_9BACI</name>
<dbReference type="RefSeq" id="WP_146934445.1">
    <property type="nucleotide sequence ID" value="NZ_BJXW01000003.1"/>
</dbReference>
<comment type="caution">
    <text evidence="9">The sequence shown here is derived from an EMBL/GenBank/DDBJ whole genome shotgun (WGS) entry which is preliminary data.</text>
</comment>
<dbReference type="Pfam" id="PF05400">
    <property type="entry name" value="FliT"/>
    <property type="match status" value="1"/>
</dbReference>
<sequence length="116" mass="14003">MQAVQVVYELTLDMLHLLQKRQHIERHDVIEQLTHFIEEREQVLRKLSPPYSQDELKIGQKIISLNKLIEQEMYALFTELKQDMKQTKRQRKSTHSYVNPYRSVQTNDGMFMDQKK</sequence>
<evidence type="ECO:0000256" key="6">
    <source>
        <dbReference type="ARBA" id="ARBA00093785"/>
    </source>
</evidence>
<evidence type="ECO:0000256" key="5">
    <source>
        <dbReference type="ARBA" id="ARBA00093765"/>
    </source>
</evidence>
<comment type="function">
    <text evidence="5">May act as an export chaperone for the filament capping protein FliD.</text>
</comment>
<dbReference type="InterPro" id="IPR008622">
    <property type="entry name" value="FliT"/>
</dbReference>
<keyword evidence="10" id="KW-1185">Reference proteome</keyword>
<keyword evidence="4" id="KW-0143">Chaperone</keyword>
<evidence type="ECO:0000313" key="10">
    <source>
        <dbReference type="Proteomes" id="UP000321491"/>
    </source>
</evidence>
<comment type="similarity">
    <text evidence="6">Belongs to the bacillales FliT family.</text>
</comment>